<reference evidence="3" key="1">
    <citation type="journal article" date="2019" name="Int. J. Syst. Evol. Microbiol.">
        <title>The Global Catalogue of Microorganisms (GCM) 10K type strain sequencing project: providing services to taxonomists for standard genome sequencing and annotation.</title>
        <authorList>
            <consortium name="The Broad Institute Genomics Platform"/>
            <consortium name="The Broad Institute Genome Sequencing Center for Infectious Disease"/>
            <person name="Wu L."/>
            <person name="Ma J."/>
        </authorList>
    </citation>
    <scope>NUCLEOTIDE SEQUENCE [LARGE SCALE GENOMIC DNA]</scope>
    <source>
        <strain evidence="3">PCU 280</strain>
    </source>
</reference>
<evidence type="ECO:0000256" key="1">
    <source>
        <dbReference type="SAM" id="SignalP"/>
    </source>
</evidence>
<keyword evidence="1" id="KW-0732">Signal</keyword>
<protein>
    <recommendedName>
        <fullName evidence="4">DUF3887 domain-containing protein</fullName>
    </recommendedName>
</protein>
<proteinExistence type="predicted"/>
<gene>
    <name evidence="2" type="ORF">ACFP56_09905</name>
</gene>
<organism evidence="2 3">
    <name type="scientific">Paenibacillus septentrionalis</name>
    <dbReference type="NCBI Taxonomy" id="429342"/>
    <lineage>
        <taxon>Bacteria</taxon>
        <taxon>Bacillati</taxon>
        <taxon>Bacillota</taxon>
        <taxon>Bacilli</taxon>
        <taxon>Bacillales</taxon>
        <taxon>Paenibacillaceae</taxon>
        <taxon>Paenibacillus</taxon>
    </lineage>
</organism>
<comment type="caution">
    <text evidence="2">The sequence shown here is derived from an EMBL/GenBank/DDBJ whole genome shotgun (WGS) entry which is preliminary data.</text>
</comment>
<feature type="chain" id="PRO_5046478820" description="DUF3887 domain-containing protein" evidence="1">
    <location>
        <begin position="25"/>
        <end position="118"/>
    </location>
</feature>
<keyword evidence="3" id="KW-1185">Reference proteome</keyword>
<name>A0ABW1V6A2_9BACL</name>
<accession>A0ABW1V6A2</accession>
<dbReference type="EMBL" id="JBHSTE010000003">
    <property type="protein sequence ID" value="MFC6332936.1"/>
    <property type="molecule type" value="Genomic_DNA"/>
</dbReference>
<evidence type="ECO:0000313" key="3">
    <source>
        <dbReference type="Proteomes" id="UP001596233"/>
    </source>
</evidence>
<sequence length="118" mass="13017">MKVSYLFAACLLLFVLLVGCSTEAAKENDLLHDYALAKRIAAKSLSSEQRKEILPWKLETVTPVSASSIPSFIQTDDLNPDSLIYKVQFYTSKDEILGPIGVYVDVASQAVVGHQLRN</sequence>
<feature type="signal peptide" evidence="1">
    <location>
        <begin position="1"/>
        <end position="24"/>
    </location>
</feature>
<evidence type="ECO:0000313" key="2">
    <source>
        <dbReference type="EMBL" id="MFC6332936.1"/>
    </source>
</evidence>
<dbReference type="Proteomes" id="UP001596233">
    <property type="component" value="Unassembled WGS sequence"/>
</dbReference>
<evidence type="ECO:0008006" key="4">
    <source>
        <dbReference type="Google" id="ProtNLM"/>
    </source>
</evidence>
<dbReference type="RefSeq" id="WP_379233884.1">
    <property type="nucleotide sequence ID" value="NZ_JBHSTE010000003.1"/>
</dbReference>
<dbReference type="PROSITE" id="PS51257">
    <property type="entry name" value="PROKAR_LIPOPROTEIN"/>
    <property type="match status" value="1"/>
</dbReference>